<keyword evidence="1" id="KW-1133">Transmembrane helix</keyword>
<name>A0A8J6Q4Y1_9FLAO</name>
<dbReference type="AlphaFoldDB" id="A0A8J6Q4Y1"/>
<evidence type="ECO:0000313" key="3">
    <source>
        <dbReference type="Proteomes" id="UP000602057"/>
    </source>
</evidence>
<accession>A0A8J6Q4Y1</accession>
<reference evidence="2" key="1">
    <citation type="journal article" date="2013" name="Int. J. Syst. Evol. Microbiol.">
        <title>Aestuariibaculum suncheonense gen. nov., sp. nov., a marine bacterium of the family Flavobacteriaceae isolated from a tidal flat and emended descriptions of the genera Gaetbulibacter and Tamlana.</title>
        <authorList>
            <person name="Jeong S.H."/>
            <person name="Park M.S."/>
            <person name="Jin H.M."/>
            <person name="Lee K."/>
            <person name="Park W."/>
            <person name="Jeon C.O."/>
        </authorList>
    </citation>
    <scope>NUCLEOTIDE SEQUENCE</scope>
    <source>
        <strain evidence="2">SC17</strain>
    </source>
</reference>
<proteinExistence type="predicted"/>
<dbReference type="EMBL" id="JACVXC010000001">
    <property type="protein sequence ID" value="MBD0834487.1"/>
    <property type="molecule type" value="Genomic_DNA"/>
</dbReference>
<protein>
    <submittedName>
        <fullName evidence="2">DUF2809 domain-containing protein</fullName>
    </submittedName>
</protein>
<comment type="caution">
    <text evidence="2">The sequence shown here is derived from an EMBL/GenBank/DDBJ whole genome shotgun (WGS) entry which is preliminary data.</text>
</comment>
<feature type="transmembrane region" description="Helical" evidence="1">
    <location>
        <begin position="6"/>
        <end position="25"/>
    </location>
</feature>
<evidence type="ECO:0000256" key="1">
    <source>
        <dbReference type="SAM" id="Phobius"/>
    </source>
</evidence>
<keyword evidence="1" id="KW-0472">Membrane</keyword>
<dbReference type="Pfam" id="PF10990">
    <property type="entry name" value="DUF2809"/>
    <property type="match status" value="1"/>
</dbReference>
<feature type="transmembrane region" description="Helical" evidence="1">
    <location>
        <begin position="102"/>
        <end position="121"/>
    </location>
</feature>
<evidence type="ECO:0000313" key="2">
    <source>
        <dbReference type="EMBL" id="MBD0834487.1"/>
    </source>
</evidence>
<keyword evidence="1" id="KW-0812">Transmembrane</keyword>
<feature type="transmembrane region" description="Helical" evidence="1">
    <location>
        <begin position="57"/>
        <end position="81"/>
    </location>
</feature>
<dbReference type="InterPro" id="IPR021257">
    <property type="entry name" value="DUF2809"/>
</dbReference>
<gene>
    <name evidence="2" type="ORF">ICJ84_03455</name>
</gene>
<reference evidence="2" key="2">
    <citation type="submission" date="2020-09" db="EMBL/GenBank/DDBJ databases">
        <authorList>
            <person name="Wu Z."/>
        </authorList>
    </citation>
    <scope>NUCLEOTIDE SEQUENCE</scope>
    <source>
        <strain evidence="2">SC17</strain>
    </source>
</reference>
<organism evidence="2 3">
    <name type="scientific">Aestuariibaculum suncheonense</name>
    <dbReference type="NCBI Taxonomy" id="1028745"/>
    <lineage>
        <taxon>Bacteria</taxon>
        <taxon>Pseudomonadati</taxon>
        <taxon>Bacteroidota</taxon>
        <taxon>Flavobacteriia</taxon>
        <taxon>Flavobacteriales</taxon>
        <taxon>Flavobacteriaceae</taxon>
    </lineage>
</organism>
<keyword evidence="3" id="KW-1185">Reference proteome</keyword>
<dbReference type="Proteomes" id="UP000602057">
    <property type="component" value="Unassembled WGS sequence"/>
</dbReference>
<sequence>MKLKTHYLILGISLLIIEIIIALYINSGFIRHTFGDYLVVILLYCTIKSFVKIRPTVTAIGVLTFSYFIEFLQYLNIVNLLNLQDNKILRIIIGTTFNFSDLIAYTLGILTVLILEIKVYYHE</sequence>
<dbReference type="RefSeq" id="WP_188214957.1">
    <property type="nucleotide sequence ID" value="NZ_BAABGH010000004.1"/>
</dbReference>